<evidence type="ECO:0000256" key="1">
    <source>
        <dbReference type="ARBA" id="ARBA00004401"/>
    </source>
</evidence>
<sequence>MGPAAGAAGSEEPLQQLCVNGNGHLETGREPEPHRNGKKCTVSLAVVFLGLIITVIVLAVLLYRRSSAALGPWFPACADGWIGYRGKCYYFSEAKGNWNHSQTHCSSLCASLAAIDTLQDLVFMLRYKSKFDHWIGLRRDLGQPWKWANGTEFNNLFPITADGDCAYLNDENRVSSLRCTSERHWICSKPYAFTEATGADKEYCGN</sequence>
<accession>A0A8C3FEY7</accession>
<dbReference type="SMART" id="SM00034">
    <property type="entry name" value="CLECT"/>
    <property type="match status" value="1"/>
</dbReference>
<comment type="subcellular location">
    <subcellularLocation>
        <location evidence="1">Cell membrane</location>
        <topology evidence="1">Single-pass type II membrane protein</topology>
    </subcellularLocation>
</comment>
<dbReference type="OMA" id="ERKWICK"/>
<dbReference type="GO" id="GO:0005886">
    <property type="term" value="C:plasma membrane"/>
    <property type="evidence" value="ECO:0007669"/>
    <property type="project" value="UniProtKB-SubCell"/>
</dbReference>
<evidence type="ECO:0000313" key="4">
    <source>
        <dbReference type="Proteomes" id="UP000694380"/>
    </source>
</evidence>
<dbReference type="PROSITE" id="PS50041">
    <property type="entry name" value="C_TYPE_LECTIN_2"/>
    <property type="match status" value="1"/>
</dbReference>
<dbReference type="InterPro" id="IPR016186">
    <property type="entry name" value="C-type_lectin-like/link_sf"/>
</dbReference>
<dbReference type="Pfam" id="PF00059">
    <property type="entry name" value="Lectin_C"/>
    <property type="match status" value="1"/>
</dbReference>
<protein>
    <submittedName>
        <fullName evidence="3">Uncharacterized protein</fullName>
    </submittedName>
</protein>
<dbReference type="GeneTree" id="ENSGT00940000155319"/>
<name>A0A8C3FEY7_CHRPI</name>
<proteinExistence type="predicted"/>
<dbReference type="PANTHER" id="PTHR45710">
    <property type="entry name" value="C-TYPE LECTIN DOMAIN-CONTAINING PROTEIN 180"/>
    <property type="match status" value="1"/>
</dbReference>
<reference evidence="3" key="1">
    <citation type="submission" date="2025-08" db="UniProtKB">
        <authorList>
            <consortium name="Ensembl"/>
        </authorList>
    </citation>
    <scope>IDENTIFICATION</scope>
</reference>
<dbReference type="SUPFAM" id="SSF56436">
    <property type="entry name" value="C-type lectin-like"/>
    <property type="match status" value="1"/>
</dbReference>
<keyword evidence="4" id="KW-1185">Reference proteome</keyword>
<dbReference type="PANTHER" id="PTHR45710:SF35">
    <property type="entry name" value="C-TYPE LECTIN DOMAIN FAMILY 2 MEMBER D"/>
    <property type="match status" value="1"/>
</dbReference>
<dbReference type="InterPro" id="IPR016187">
    <property type="entry name" value="CTDL_fold"/>
</dbReference>
<dbReference type="InterPro" id="IPR001304">
    <property type="entry name" value="C-type_lectin-like"/>
</dbReference>
<dbReference type="Ensembl" id="ENSCPBT00000005503.1">
    <property type="protein sequence ID" value="ENSCPBP00000004512.1"/>
    <property type="gene ID" value="ENSCPBG00000003629.1"/>
</dbReference>
<dbReference type="Proteomes" id="UP000694380">
    <property type="component" value="Unplaced"/>
</dbReference>
<dbReference type="InterPro" id="IPR050828">
    <property type="entry name" value="C-type_lectin/matrix_domain"/>
</dbReference>
<keyword evidence="2" id="KW-0430">Lectin</keyword>
<dbReference type="CDD" id="cd03593">
    <property type="entry name" value="CLECT_NK_receptors_like"/>
    <property type="match status" value="1"/>
</dbReference>
<reference evidence="3" key="2">
    <citation type="submission" date="2025-09" db="UniProtKB">
        <authorList>
            <consortium name="Ensembl"/>
        </authorList>
    </citation>
    <scope>IDENTIFICATION</scope>
</reference>
<dbReference type="AlphaFoldDB" id="A0A8C3FEY7"/>
<dbReference type="OrthoDB" id="9906043at2759"/>
<evidence type="ECO:0000313" key="3">
    <source>
        <dbReference type="Ensembl" id="ENSCPBP00000004512.1"/>
    </source>
</evidence>
<organism evidence="3 4">
    <name type="scientific">Chrysemys picta bellii</name>
    <name type="common">Western painted turtle</name>
    <name type="synonym">Emys bellii</name>
    <dbReference type="NCBI Taxonomy" id="8478"/>
    <lineage>
        <taxon>Eukaryota</taxon>
        <taxon>Metazoa</taxon>
        <taxon>Chordata</taxon>
        <taxon>Craniata</taxon>
        <taxon>Vertebrata</taxon>
        <taxon>Euteleostomi</taxon>
        <taxon>Archelosauria</taxon>
        <taxon>Testudinata</taxon>
        <taxon>Testudines</taxon>
        <taxon>Cryptodira</taxon>
        <taxon>Durocryptodira</taxon>
        <taxon>Testudinoidea</taxon>
        <taxon>Emydidae</taxon>
        <taxon>Chrysemys</taxon>
    </lineage>
</organism>
<dbReference type="InterPro" id="IPR033992">
    <property type="entry name" value="NKR-like_CTLD"/>
</dbReference>
<dbReference type="Gene3D" id="3.10.100.10">
    <property type="entry name" value="Mannose-Binding Protein A, subunit A"/>
    <property type="match status" value="1"/>
</dbReference>
<dbReference type="GO" id="GO:0030246">
    <property type="term" value="F:carbohydrate binding"/>
    <property type="evidence" value="ECO:0007669"/>
    <property type="project" value="UniProtKB-KW"/>
</dbReference>
<evidence type="ECO:0000256" key="2">
    <source>
        <dbReference type="ARBA" id="ARBA00022734"/>
    </source>
</evidence>